<evidence type="ECO:0000256" key="5">
    <source>
        <dbReference type="ARBA" id="ARBA00029327"/>
    </source>
</evidence>
<organism evidence="7 8">
    <name type="scientific">Saccoglossus kowalevskii</name>
    <name type="common">Acorn worm</name>
    <dbReference type="NCBI Taxonomy" id="10224"/>
    <lineage>
        <taxon>Eukaryota</taxon>
        <taxon>Metazoa</taxon>
        <taxon>Hemichordata</taxon>
        <taxon>Enteropneusta</taxon>
        <taxon>Harrimaniidae</taxon>
        <taxon>Saccoglossus</taxon>
    </lineage>
</organism>
<dbReference type="Proteomes" id="UP000694865">
    <property type="component" value="Unplaced"/>
</dbReference>
<dbReference type="GeneID" id="100371758"/>
<proteinExistence type="inferred from homology"/>
<evidence type="ECO:0000256" key="1">
    <source>
        <dbReference type="ARBA" id="ARBA00001917"/>
    </source>
</evidence>
<dbReference type="PROSITE" id="PS00557">
    <property type="entry name" value="FMN_HYDROXY_ACID_DH_1"/>
    <property type="match status" value="1"/>
</dbReference>
<dbReference type="InterPro" id="IPR037396">
    <property type="entry name" value="FMN_HAD"/>
</dbReference>
<dbReference type="InterPro" id="IPR012133">
    <property type="entry name" value="Alpha-hydoxy_acid_DH_FMN"/>
</dbReference>
<feature type="domain" description="FMN hydroxy acid dehydrogenase" evidence="6">
    <location>
        <begin position="27"/>
        <end position="383"/>
    </location>
</feature>
<evidence type="ECO:0000256" key="4">
    <source>
        <dbReference type="ARBA" id="ARBA00029325"/>
    </source>
</evidence>
<dbReference type="PIRSF" id="PIRSF000138">
    <property type="entry name" value="Al-hdrx_acd_dh"/>
    <property type="match status" value="1"/>
</dbReference>
<evidence type="ECO:0000256" key="3">
    <source>
        <dbReference type="ARBA" id="ARBA00024042"/>
    </source>
</evidence>
<dbReference type="InterPro" id="IPR000262">
    <property type="entry name" value="FMN-dep_DH"/>
</dbReference>
<reference evidence="8" key="1">
    <citation type="submission" date="2025-08" db="UniProtKB">
        <authorList>
            <consortium name="RefSeq"/>
        </authorList>
    </citation>
    <scope>IDENTIFICATION</scope>
    <source>
        <tissue evidence="8">Testes</tissue>
    </source>
</reference>
<comment type="catalytic activity">
    <reaction evidence="5">
        <text>2-hydroxyoctanoate + O2 = 2-oxooctanoate + H2O2</text>
        <dbReference type="Rhea" id="RHEA:67940"/>
        <dbReference type="ChEBI" id="CHEBI:15379"/>
        <dbReference type="ChEBI" id="CHEBI:16240"/>
        <dbReference type="ChEBI" id="CHEBI:133514"/>
        <dbReference type="ChEBI" id="CHEBI:176689"/>
    </reaction>
    <physiologicalReaction direction="left-to-right" evidence="5">
        <dbReference type="Rhea" id="RHEA:67941"/>
    </physiologicalReaction>
</comment>
<evidence type="ECO:0000313" key="7">
    <source>
        <dbReference type="Proteomes" id="UP000694865"/>
    </source>
</evidence>
<dbReference type="Pfam" id="PF01070">
    <property type="entry name" value="FMN_dh"/>
    <property type="match status" value="1"/>
</dbReference>
<evidence type="ECO:0000313" key="8">
    <source>
        <dbReference type="RefSeq" id="XP_002732146.1"/>
    </source>
</evidence>
<name>A0ABM0GKV9_SACKO</name>
<dbReference type="CDD" id="cd02809">
    <property type="entry name" value="alpha_hydroxyacid_oxid_FMN"/>
    <property type="match status" value="1"/>
</dbReference>
<dbReference type="PANTHER" id="PTHR10578:SF149">
    <property type="entry name" value="2-HYDROXYACID OXIDASE 2"/>
    <property type="match status" value="1"/>
</dbReference>
<keyword evidence="2" id="KW-0560">Oxidoreductase</keyword>
<gene>
    <name evidence="8" type="primary">LOC100371758</name>
</gene>
<keyword evidence="7" id="KW-1185">Reference proteome</keyword>
<comment type="similarity">
    <text evidence="3">Belongs to the FMN-dependent alpha-hydroxy acid dehydrogenase family.</text>
</comment>
<evidence type="ECO:0000256" key="2">
    <source>
        <dbReference type="ARBA" id="ARBA00023002"/>
    </source>
</evidence>
<comment type="cofactor">
    <cofactor evidence="1">
        <name>FMN</name>
        <dbReference type="ChEBI" id="CHEBI:58210"/>
    </cofactor>
</comment>
<dbReference type="Gene3D" id="3.20.20.70">
    <property type="entry name" value="Aldolase class I"/>
    <property type="match status" value="1"/>
</dbReference>
<evidence type="ECO:0000259" key="6">
    <source>
        <dbReference type="PROSITE" id="PS51349"/>
    </source>
</evidence>
<dbReference type="RefSeq" id="XP_002732146.1">
    <property type="nucleotide sequence ID" value="XM_002732100.1"/>
</dbReference>
<dbReference type="InterPro" id="IPR008259">
    <property type="entry name" value="FMN_hydac_DH_AS"/>
</dbReference>
<dbReference type="PANTHER" id="PTHR10578">
    <property type="entry name" value="S -2-HYDROXY-ACID OXIDASE-RELATED"/>
    <property type="match status" value="1"/>
</dbReference>
<dbReference type="PROSITE" id="PS51349">
    <property type="entry name" value="FMN_HYDROXY_ACID_DH_2"/>
    <property type="match status" value="1"/>
</dbReference>
<dbReference type="InterPro" id="IPR013785">
    <property type="entry name" value="Aldolase_TIM"/>
</dbReference>
<accession>A0ABM0GKV9</accession>
<sequence length="387" mass="42310">MTSLYQKYYIYNTTKVSLDEDEGLNMVSKPPLVCLDDYEDYATTQLDQVTLGFFKCGADEEISRDENRKAFSRLKILPRVLRDVSKRDLSTTILGNHIHFPVCIAASAHHKLACSDGEICTAKAAKAMGTCMMLSTFSNTSLENVAAAGPGALKWFQLYIWHTRELSADLIKRAEMAGFEALVLTVDVPVTGKRRIDIYHGGFTPPSHIQMVHLPERYRVTSNYGGAGNMLDSALTWDCIAWMRSITKLPIVLKGILSPEDALLAVKHKIDGIIVSNHGGRQLDTVPATIEVLPQIVKSVNGQLEVYLDGGVRTGTDVIKALALGARAVFVGRPIIYGLVYAAEVGATQVLQILKNELSLAMALSGCATISDIESSLVVHRSELSKL</sequence>
<dbReference type="SUPFAM" id="SSF51395">
    <property type="entry name" value="FMN-linked oxidoreductases"/>
    <property type="match status" value="1"/>
</dbReference>
<comment type="catalytic activity">
    <reaction evidence="4">
        <text>a (2S)-2-hydroxycarboxylate + O2 = a 2-oxocarboxylate + H2O2</text>
        <dbReference type="Rhea" id="RHEA:16789"/>
        <dbReference type="ChEBI" id="CHEBI:15379"/>
        <dbReference type="ChEBI" id="CHEBI:16240"/>
        <dbReference type="ChEBI" id="CHEBI:35179"/>
        <dbReference type="ChEBI" id="CHEBI:58123"/>
        <dbReference type="EC" id="1.1.3.15"/>
    </reaction>
    <physiologicalReaction direction="left-to-right" evidence="4">
        <dbReference type="Rhea" id="RHEA:16790"/>
    </physiologicalReaction>
</comment>
<protein>
    <submittedName>
        <fullName evidence="8">Hydroxyacid oxidase 1-like</fullName>
    </submittedName>
</protein>